<evidence type="ECO:0000313" key="3">
    <source>
        <dbReference type="Proteomes" id="UP000298313"/>
    </source>
</evidence>
<protein>
    <submittedName>
        <fullName evidence="2">Uncharacterized protein</fullName>
    </submittedName>
</protein>
<sequence length="570" mass="61117">MDENGHETDAELQTKDSSTDDAGELAKATSMTLVEVVPGAAVVFGNIPEGLELVDFGLIPGFDRERLSTVLGSIGNAGTVAGNVANAISSAQGLYRVNDATLALLKSGGKLAAKDGAYLGTVLTNGSLAQARFIPYGVTAAAAAAAIGPAIAMIALQMQLSEISGLVRTNIALTTQTLKMIRHEQWSELTGLVKSIDRAIKQASEIEGVTKSLWNNVAGNEAALDKQLDLYKRNVDSHIKQLGQLSGTPRRQYLKTNAEAILFDANALLYSLKAHTGYQAIRAAWARVEGADNEKEAQLVDVITRDARAEFDAALHESAELVELLRRELRIIAELPGRATMPLTKKRRDAKTSRLTCNQLLEAIEPLANTLHPAAAELTAPDLVCAPEDLDVEPYLHVLRWFLEDGEELRGIAFPYQPGKHNLVGALPPVLGKRVDATWSALAPGKWAAVVNTAASSTFVAVTDSRIITAAPRALLHRGELGESFLLGEVEFVRPPQKQSESIRPTVDVITEHQDLRWIFPSAADAGSIDKLVVLLNEGATTTRADRMAIADLRVQESESGADQTDADGP</sequence>
<dbReference type="AlphaFoldDB" id="A0A4R9B9V0"/>
<keyword evidence="3" id="KW-1185">Reference proteome</keyword>
<dbReference type="OrthoDB" id="3257812at2"/>
<organism evidence="2 3">
    <name type="scientific">Cryobacterium fucosi</name>
    <dbReference type="NCBI Taxonomy" id="1259157"/>
    <lineage>
        <taxon>Bacteria</taxon>
        <taxon>Bacillati</taxon>
        <taxon>Actinomycetota</taxon>
        <taxon>Actinomycetes</taxon>
        <taxon>Micrococcales</taxon>
        <taxon>Microbacteriaceae</taxon>
        <taxon>Cryobacterium</taxon>
    </lineage>
</organism>
<feature type="compositionally biased region" description="Basic and acidic residues" evidence="1">
    <location>
        <begin position="1"/>
        <end position="18"/>
    </location>
</feature>
<comment type="caution">
    <text evidence="2">The sequence shown here is derived from an EMBL/GenBank/DDBJ whole genome shotgun (WGS) entry which is preliminary data.</text>
</comment>
<evidence type="ECO:0000256" key="1">
    <source>
        <dbReference type="SAM" id="MobiDB-lite"/>
    </source>
</evidence>
<dbReference type="Proteomes" id="UP000298313">
    <property type="component" value="Unassembled WGS sequence"/>
</dbReference>
<gene>
    <name evidence="2" type="ORF">E3T48_06655</name>
</gene>
<dbReference type="RefSeq" id="WP_134523075.1">
    <property type="nucleotide sequence ID" value="NZ_SOHH01000056.1"/>
</dbReference>
<proteinExistence type="predicted"/>
<name>A0A4R9B9V0_9MICO</name>
<reference evidence="2 3" key="1">
    <citation type="submission" date="2019-03" db="EMBL/GenBank/DDBJ databases">
        <title>Genomics of glacier-inhabiting Cryobacterium strains.</title>
        <authorList>
            <person name="Liu Q."/>
            <person name="Xin Y.-H."/>
        </authorList>
    </citation>
    <scope>NUCLEOTIDE SEQUENCE [LARGE SCALE GENOMIC DNA]</scope>
    <source>
        <strain evidence="2 3">Hh4</strain>
    </source>
</reference>
<dbReference type="EMBL" id="SOHH01000056">
    <property type="protein sequence ID" value="TFD79238.1"/>
    <property type="molecule type" value="Genomic_DNA"/>
</dbReference>
<accession>A0A4R9B9V0</accession>
<evidence type="ECO:0000313" key="2">
    <source>
        <dbReference type="EMBL" id="TFD79238.1"/>
    </source>
</evidence>
<feature type="region of interest" description="Disordered" evidence="1">
    <location>
        <begin position="1"/>
        <end position="23"/>
    </location>
</feature>